<evidence type="ECO:0000313" key="1">
    <source>
        <dbReference type="EMBL" id="TSE35326.1"/>
    </source>
</evidence>
<dbReference type="Proteomes" id="UP000316388">
    <property type="component" value="Unassembled WGS sequence"/>
</dbReference>
<accession>A0A554XHL3</accession>
<dbReference type="RefSeq" id="WP_143969567.1">
    <property type="nucleotide sequence ID" value="NZ_VJOO01000027.1"/>
</dbReference>
<comment type="caution">
    <text evidence="1">The sequence shown here is derived from an EMBL/GenBank/DDBJ whole genome shotgun (WGS) entry which is preliminary data.</text>
</comment>
<reference evidence="1 2" key="1">
    <citation type="submission" date="2019-07" db="EMBL/GenBank/DDBJ databases">
        <title>Tepidimonas fonticaldi AT-A2 draft genome.</title>
        <authorList>
            <person name="Da Costa M.S."/>
            <person name="Froufe H.J.C."/>
            <person name="Egas C."/>
            <person name="Albuquerque L."/>
        </authorList>
    </citation>
    <scope>NUCLEOTIDE SEQUENCE [LARGE SCALE GENOMIC DNA]</scope>
    <source>
        <strain evidence="1 2">AT-A2</strain>
    </source>
</reference>
<proteinExistence type="predicted"/>
<dbReference type="EMBL" id="VJOO01000027">
    <property type="protein sequence ID" value="TSE35326.1"/>
    <property type="molecule type" value="Genomic_DNA"/>
</dbReference>
<gene>
    <name evidence="1" type="ORF">Tfont_02300</name>
</gene>
<name>A0A554XHL3_9BURK</name>
<dbReference type="InterPro" id="IPR010836">
    <property type="entry name" value="SapC"/>
</dbReference>
<sequence length="265" mass="28958">MPKYQAITKTDFANLRWKRYENYHFAAPDAVAPLVVQELPKACMTLPIAFIQQGEAFVPAAVQGLQPGQNLFVSPDGRWIGPYTPAAYRGYPFALANADNGQVVLCVDTDSGLVGEDCTETFFDEQGEPSQSVKAVLDFLQQVRSNREATLRICAALQAEDLIQPWPITLKGEQGEKTVQGLYRIDEAKLNSLSADALHRLQQAGALPVAYCQLLSMQHLQTLGKLAQAHASAKAQSQQALPTSANGELDLEFLNNNDTISFGPH</sequence>
<dbReference type="Pfam" id="PF07277">
    <property type="entry name" value="SapC"/>
    <property type="match status" value="1"/>
</dbReference>
<dbReference type="AlphaFoldDB" id="A0A554XHL3"/>
<protein>
    <submittedName>
        <fullName evidence="1">SapC</fullName>
    </submittedName>
</protein>
<organism evidence="1 2">
    <name type="scientific">Tepidimonas fonticaldi</name>
    <dbReference type="NCBI Taxonomy" id="1101373"/>
    <lineage>
        <taxon>Bacteria</taxon>
        <taxon>Pseudomonadati</taxon>
        <taxon>Pseudomonadota</taxon>
        <taxon>Betaproteobacteria</taxon>
        <taxon>Burkholderiales</taxon>
        <taxon>Tepidimonas</taxon>
    </lineage>
</organism>
<evidence type="ECO:0000313" key="2">
    <source>
        <dbReference type="Proteomes" id="UP000316388"/>
    </source>
</evidence>